<feature type="region of interest" description="Disordered" evidence="4">
    <location>
        <begin position="356"/>
        <end position="377"/>
    </location>
</feature>
<dbReference type="InterPro" id="IPR023346">
    <property type="entry name" value="Lysozyme-like_dom_sf"/>
</dbReference>
<comment type="similarity">
    <text evidence="2">Belongs to the virb1 family.</text>
</comment>
<name>A9HAB0_GLUDA</name>
<dbReference type="CAZy" id="GH23">
    <property type="family name" value="Glycoside Hydrolase Family 23"/>
</dbReference>
<evidence type="ECO:0000256" key="4">
    <source>
        <dbReference type="SAM" id="MobiDB-lite"/>
    </source>
</evidence>
<keyword evidence="8" id="KW-1185">Reference proteome</keyword>
<dbReference type="AlphaFoldDB" id="A9HAB0"/>
<feature type="domain" description="Transglycosylase SLT" evidence="6">
    <location>
        <begin position="487"/>
        <end position="598"/>
    </location>
</feature>
<dbReference type="CDD" id="cd13401">
    <property type="entry name" value="Slt70-like"/>
    <property type="match status" value="1"/>
</dbReference>
<dbReference type="Proteomes" id="UP000001176">
    <property type="component" value="Chromosome"/>
</dbReference>
<feature type="signal peptide" evidence="5">
    <location>
        <begin position="1"/>
        <end position="26"/>
    </location>
</feature>
<dbReference type="GO" id="GO:0004553">
    <property type="term" value="F:hydrolase activity, hydrolyzing O-glycosyl compounds"/>
    <property type="evidence" value="ECO:0007669"/>
    <property type="project" value="InterPro"/>
</dbReference>
<accession>A9HAB0</accession>
<evidence type="ECO:0000313" key="8">
    <source>
        <dbReference type="Proteomes" id="UP000001176"/>
    </source>
</evidence>
<sequence>MRGTTHTPPQIAVRAFLAGAALLAGATFTPLRVQTANARNTDGHPSGPGERNEETALAMPRIAPPGGGAVGLAQPLSPDVVAQVRRIFSLQRAGAFDDAIRETAQLRDDTLLGDILADRYLNPAYHPAPGQLRLWLRTFSTLADAPAIHTLLAGLSPRGASLPPLPAQMALAAGTGAAAMRPPEEDDPAGRAFARNPLLDRTVRDRAEQGVKGARSALHLIKITPGIGDLYAAQLRAEVAMTLFSAGETALALRTGQDAFIQSGGRIGLAGYVAGLAAWRRGRPDIAEPLFEGASRAELTAAGIRAGAAFWAARAHRNTGDLAAYHPWLHRAAAAPHTFYGLLAAQLLGLRPAKGQHAADTSLPGEPLSGEPAAPSAMPAEDRTMLHAGAPVMGEIDVDAVAAKPAGRRAFALLQVGETARAEAALRRLWPEVLGDAALCRSIQLVADAAGLTGLSAQLSSLLASQGAPQPAVPSRFPTPRLAPSHGFRVDPALVYALTRLESNFDSGAISGSGAHGLMQIMPTTASFVTGRTRRFEAAPALLHNAATNLDIGQLYVLYLAHLSEQHAGGRHPSGGDLVRLLASYNAGPGAISRQEALNDCGDDPLLFIESLPSAETRDYVHRALTYLWIYADQMGLPTPSLETLARNEWPAFAAEQDLAGRHFHTIH</sequence>
<proteinExistence type="inferred from homology"/>
<evidence type="ECO:0000256" key="5">
    <source>
        <dbReference type="SAM" id="SignalP"/>
    </source>
</evidence>
<dbReference type="PANTHER" id="PTHR37423">
    <property type="entry name" value="SOLUBLE LYTIC MUREIN TRANSGLYCOSYLASE-RELATED"/>
    <property type="match status" value="1"/>
</dbReference>
<evidence type="ECO:0000256" key="1">
    <source>
        <dbReference type="ARBA" id="ARBA00007734"/>
    </source>
</evidence>
<feature type="chain" id="PRO_5002739191" evidence="5">
    <location>
        <begin position="27"/>
        <end position="668"/>
    </location>
</feature>
<protein>
    <submittedName>
        <fullName evidence="7">Putative lytic transglycosylase, catalytic</fullName>
    </submittedName>
</protein>
<dbReference type="PANTHER" id="PTHR37423:SF2">
    <property type="entry name" value="MEMBRANE-BOUND LYTIC MUREIN TRANSGLYCOSYLASE C"/>
    <property type="match status" value="1"/>
</dbReference>
<reference evidence="7 8" key="1">
    <citation type="journal article" date="2009" name="BMC Genomics">
        <title>Complete genome sequence of the sugarcane nitrogen-fixing endophyte Gluconacetobacter diazotrophicus Pal5.</title>
        <authorList>
            <person name="Bertalan M."/>
            <person name="Albano R."/>
            <person name="Padua V."/>
            <person name="Rouws L."/>
            <person name="Rojas C."/>
            <person name="Hemerly A."/>
            <person name="Teixeira K."/>
            <person name="Schwab S."/>
            <person name="Araujo J."/>
            <person name="Oliveira A."/>
            <person name="Franca L."/>
            <person name="Magalhaes V."/>
            <person name="Alqueres S."/>
            <person name="Cardoso A."/>
            <person name="Almeida W."/>
            <person name="Loureiro M.M."/>
            <person name="Nogueira E."/>
            <person name="Cidade D."/>
            <person name="Oliveira D."/>
            <person name="Simao T."/>
            <person name="Macedo J."/>
            <person name="Valadao A."/>
            <person name="Dreschsel M."/>
            <person name="Freitas F."/>
            <person name="Vidal M."/>
            <person name="Guedes H."/>
            <person name="Rodrigues E."/>
            <person name="Meneses C."/>
            <person name="Brioso P."/>
            <person name="Pozzer L."/>
            <person name="Figueiredo D."/>
            <person name="Montano H."/>
            <person name="Junior J."/>
            <person name="Filho G."/>
            <person name="Flores V."/>
            <person name="Ferreira B."/>
            <person name="Branco A."/>
            <person name="Gonzalez P."/>
            <person name="Guillobel H."/>
            <person name="Lemos M."/>
            <person name="Seibel L."/>
            <person name="Macedo J."/>
            <person name="Alves-Ferreira M."/>
            <person name="Sachetto-Martins G."/>
            <person name="Coelho A."/>
            <person name="Santos E."/>
            <person name="Amaral G."/>
            <person name="Neves A."/>
            <person name="Pacheco A.B."/>
            <person name="Carvalho D."/>
            <person name="Lery L."/>
            <person name="Bisch P."/>
            <person name="Rossle S.C."/>
            <person name="Urmenyi T."/>
            <person name="Kruger W.V."/>
            <person name="Martins O."/>
            <person name="Baldani J.I."/>
            <person name="Ferreira P.C."/>
        </authorList>
    </citation>
    <scope>NUCLEOTIDE SEQUENCE [LARGE SCALE GENOMIC DNA]</scope>
    <source>
        <strain evidence="8">ATCC 49037 / DSM 5601 / CCUG 37298 / CIP 103539 / LMG 7603 / PAl5</strain>
    </source>
</reference>
<dbReference type="RefSeq" id="WP_012223350.1">
    <property type="nucleotide sequence ID" value="NC_010125.1"/>
</dbReference>
<dbReference type="Pfam" id="PF01464">
    <property type="entry name" value="SLT"/>
    <property type="match status" value="1"/>
</dbReference>
<evidence type="ECO:0000313" key="7">
    <source>
        <dbReference type="EMBL" id="CAP54667.1"/>
    </source>
</evidence>
<dbReference type="GO" id="GO:0042597">
    <property type="term" value="C:periplasmic space"/>
    <property type="evidence" value="ECO:0007669"/>
    <property type="project" value="InterPro"/>
</dbReference>
<dbReference type="KEGG" id="gdi:GDI0724"/>
<organism evidence="7 8">
    <name type="scientific">Gluconacetobacter diazotrophicus (strain ATCC 49037 / DSM 5601 / CCUG 37298 / CIP 103539 / LMG 7603 / PAl5)</name>
    <dbReference type="NCBI Taxonomy" id="272568"/>
    <lineage>
        <taxon>Bacteria</taxon>
        <taxon>Pseudomonadati</taxon>
        <taxon>Pseudomonadota</taxon>
        <taxon>Alphaproteobacteria</taxon>
        <taxon>Acetobacterales</taxon>
        <taxon>Acetobacteraceae</taxon>
        <taxon>Gluconacetobacter</taxon>
    </lineage>
</organism>
<dbReference type="SUPFAM" id="SSF48435">
    <property type="entry name" value="Bacterial muramidases"/>
    <property type="match status" value="1"/>
</dbReference>
<dbReference type="SUPFAM" id="SSF53955">
    <property type="entry name" value="Lysozyme-like"/>
    <property type="match status" value="1"/>
</dbReference>
<dbReference type="Gene3D" id="1.10.530.10">
    <property type="match status" value="1"/>
</dbReference>
<comment type="similarity">
    <text evidence="1">Belongs to the transglycosylase Slt family.</text>
</comment>
<evidence type="ECO:0000259" key="6">
    <source>
        <dbReference type="Pfam" id="PF01464"/>
    </source>
</evidence>
<dbReference type="InterPro" id="IPR008939">
    <property type="entry name" value="Lytic_TGlycosylase_superhlx_U"/>
</dbReference>
<keyword evidence="3 5" id="KW-0732">Signal</keyword>
<dbReference type="OrthoDB" id="9815002at2"/>
<dbReference type="InterPro" id="IPR008258">
    <property type="entry name" value="Transglycosylase_SLT_dom_1"/>
</dbReference>
<evidence type="ECO:0000256" key="3">
    <source>
        <dbReference type="ARBA" id="ARBA00022729"/>
    </source>
</evidence>
<dbReference type="EMBL" id="AM889285">
    <property type="protein sequence ID" value="CAP54667.1"/>
    <property type="molecule type" value="Genomic_DNA"/>
</dbReference>
<dbReference type="Gene3D" id="1.25.20.10">
    <property type="entry name" value="Bacterial muramidases"/>
    <property type="match status" value="1"/>
</dbReference>
<evidence type="ECO:0000256" key="2">
    <source>
        <dbReference type="ARBA" id="ARBA00009387"/>
    </source>
</evidence>
<gene>
    <name evidence="7" type="ordered locus">GDI0724</name>
</gene>